<dbReference type="InterPro" id="IPR039246">
    <property type="entry name" value="Flagellar_FlgA"/>
</dbReference>
<dbReference type="EMBL" id="UOGL01000300">
    <property type="protein sequence ID" value="VAX39124.1"/>
    <property type="molecule type" value="Genomic_DNA"/>
</dbReference>
<dbReference type="CDD" id="cd11614">
    <property type="entry name" value="SAF_CpaB_FlgA_like"/>
    <property type="match status" value="1"/>
</dbReference>
<keyword evidence="3" id="KW-0574">Periplasm</keyword>
<sequence length="446" mass="49730">MLFFVKRLLTAPVIYTLVFAATVSFAKATEIRFQPKVNVDTSMVKLGEIAVIQGLNDQESSQLEEIILMPGPTPGNTIRIDFQMIRSRLRALGINLSDVRFSGSSVVLVTRTGGASKKEMRLGAKNPRATLLTQSKAKQLLVNAMQQYLRGKGVLLSSLKVEIHLEAKDASLVLSGKLSGYKIEGGTTPWEKRQQFVAKFQDLREDVHQVRFVAWVVPKPQVLATRFALPRGHIIKPADLVMKQIEDENAPKVRYEEIVGTETTRPIRQNQPITLQDVRSVPLVRSNDIVTVTSNVGGILVRRQMKSRGMGSRGETITLVSLDGRQSIQARVTAFHEAEVAGAAPRRSKYGEASGSRIEFRKPVAASNQPRVTGKYQSPLSYKSQGGSGIMQTGYQRQTKSNQSPRPQHQRPAHISRGRFLPSKYQPRPLPKEPQNRTNKQYFRGR</sequence>
<dbReference type="GO" id="GO:0042597">
    <property type="term" value="C:periplasmic space"/>
    <property type="evidence" value="ECO:0007669"/>
    <property type="project" value="UniProtKB-SubCell"/>
</dbReference>
<dbReference type="SMART" id="SM00858">
    <property type="entry name" value="SAF"/>
    <property type="match status" value="1"/>
</dbReference>
<dbReference type="PANTHER" id="PTHR36307">
    <property type="entry name" value="FLAGELLA BASAL BODY P-RING FORMATION PROTEIN FLGA"/>
    <property type="match status" value="1"/>
</dbReference>
<dbReference type="NCBIfam" id="TIGR03170">
    <property type="entry name" value="flgA_cterm"/>
    <property type="match status" value="1"/>
</dbReference>
<comment type="subcellular location">
    <subcellularLocation>
        <location evidence="1">Periplasm</location>
    </subcellularLocation>
</comment>
<evidence type="ECO:0000313" key="6">
    <source>
        <dbReference type="EMBL" id="VAX39124.1"/>
    </source>
</evidence>
<evidence type="ECO:0000259" key="5">
    <source>
        <dbReference type="SMART" id="SM00858"/>
    </source>
</evidence>
<dbReference type="AlphaFoldDB" id="A0A3B1DSJ0"/>
<evidence type="ECO:0000256" key="2">
    <source>
        <dbReference type="ARBA" id="ARBA00022729"/>
    </source>
</evidence>
<dbReference type="InterPro" id="IPR036732">
    <property type="entry name" value="AFP_Neu5c_C_sf"/>
</dbReference>
<feature type="compositionally biased region" description="Polar residues" evidence="4">
    <location>
        <begin position="436"/>
        <end position="446"/>
    </location>
</feature>
<dbReference type="PANTHER" id="PTHR36307:SF1">
    <property type="entry name" value="FLAGELLA BASAL BODY P-RING FORMATION PROTEIN FLGA"/>
    <property type="match status" value="1"/>
</dbReference>
<dbReference type="SUPFAM" id="SSF51269">
    <property type="entry name" value="AFP III-like domain"/>
    <property type="match status" value="1"/>
</dbReference>
<organism evidence="6">
    <name type="scientific">hydrothermal vent metagenome</name>
    <dbReference type="NCBI Taxonomy" id="652676"/>
    <lineage>
        <taxon>unclassified sequences</taxon>
        <taxon>metagenomes</taxon>
        <taxon>ecological metagenomes</taxon>
    </lineage>
</organism>
<evidence type="ECO:0000256" key="1">
    <source>
        <dbReference type="ARBA" id="ARBA00004418"/>
    </source>
</evidence>
<accession>A0A3B1DSJ0</accession>
<protein>
    <recommendedName>
        <fullName evidence="5">SAF domain-containing protein</fullName>
    </recommendedName>
</protein>
<gene>
    <name evidence="6" type="ORF">MNBD_PLANCTO02-1538</name>
</gene>
<keyword evidence="2" id="KW-0732">Signal</keyword>
<feature type="domain" description="SAF" evidence="5">
    <location>
        <begin position="220"/>
        <end position="279"/>
    </location>
</feature>
<feature type="compositionally biased region" description="Polar residues" evidence="4">
    <location>
        <begin position="366"/>
        <end position="407"/>
    </location>
</feature>
<feature type="region of interest" description="Disordered" evidence="4">
    <location>
        <begin position="361"/>
        <end position="446"/>
    </location>
</feature>
<evidence type="ECO:0000256" key="4">
    <source>
        <dbReference type="SAM" id="MobiDB-lite"/>
    </source>
</evidence>
<dbReference type="InterPro" id="IPR017585">
    <property type="entry name" value="SAF_FlgA"/>
</dbReference>
<evidence type="ECO:0000256" key="3">
    <source>
        <dbReference type="ARBA" id="ARBA00022764"/>
    </source>
</evidence>
<dbReference type="InterPro" id="IPR013974">
    <property type="entry name" value="SAF"/>
</dbReference>
<reference evidence="6" key="1">
    <citation type="submission" date="2018-06" db="EMBL/GenBank/DDBJ databases">
        <authorList>
            <person name="Zhirakovskaya E."/>
        </authorList>
    </citation>
    <scope>NUCLEOTIDE SEQUENCE</scope>
</reference>
<proteinExistence type="predicted"/>
<name>A0A3B1DSJ0_9ZZZZ</name>
<dbReference type="GO" id="GO:0044780">
    <property type="term" value="P:bacterial-type flagellum assembly"/>
    <property type="evidence" value="ECO:0007669"/>
    <property type="project" value="InterPro"/>
</dbReference>
<dbReference type="Pfam" id="PF13144">
    <property type="entry name" value="ChapFlgA"/>
    <property type="match status" value="1"/>
</dbReference>
<feature type="compositionally biased region" description="Basic residues" evidence="4">
    <location>
        <begin position="408"/>
        <end position="417"/>
    </location>
</feature>